<accession>A0A5A8CDR3</accession>
<feature type="region of interest" description="Disordered" evidence="1">
    <location>
        <begin position="343"/>
        <end position="364"/>
    </location>
</feature>
<gene>
    <name evidence="3" type="ORF">FNF31_06903</name>
</gene>
<proteinExistence type="predicted"/>
<dbReference type="EMBL" id="VLTM01000118">
    <property type="protein sequence ID" value="KAA0151048.1"/>
    <property type="molecule type" value="Genomic_DNA"/>
</dbReference>
<evidence type="ECO:0000256" key="1">
    <source>
        <dbReference type="SAM" id="MobiDB-lite"/>
    </source>
</evidence>
<keyword evidence="2" id="KW-1133">Transmembrane helix</keyword>
<name>A0A5A8CDR3_CAFRO</name>
<evidence type="ECO:0000313" key="4">
    <source>
        <dbReference type="Proteomes" id="UP000325113"/>
    </source>
</evidence>
<sequence length="386" mass="41473">MRLREQAASGAAGARGAAGREQGVPGVCFAAHPRPGATWPRTRCFEPVPASQARLAGSMRTIAVALVVWALCAPAFAVDCTIGALYIWSARLVRCQMADATMRIPLLKAGKVELATHTPCRPFTETDPLKYFEAALRRALDYGKAVELSTGCEVADLVVHGVVPLNVTSEASSKISDFETELQDWLTPATTAFEGLEHIRQNASERAGIKAGLVQVYNYPVSLRENIVPSMALLRPESVAWTSLNSSLDGLEGDAPELGEHAQRVAKIARGEYGAAPEVVQLLENETKARKDLSTEAEELLVSPSDAGPVARPSVDFRTLKSEHQRFVKNKFSWAEVRTPDVAEDRGAGVAAPAAQASRAPKRGWNGEAVAMSQEKNAAKGLQLRP</sequence>
<feature type="compositionally biased region" description="Low complexity" evidence="1">
    <location>
        <begin position="348"/>
        <end position="359"/>
    </location>
</feature>
<keyword evidence="2" id="KW-0812">Transmembrane</keyword>
<evidence type="ECO:0000256" key="2">
    <source>
        <dbReference type="SAM" id="Phobius"/>
    </source>
</evidence>
<protein>
    <submittedName>
        <fullName evidence="3">Uncharacterized protein</fullName>
    </submittedName>
</protein>
<reference evidence="3 4" key="1">
    <citation type="submission" date="2019-07" db="EMBL/GenBank/DDBJ databases">
        <title>Genomes of Cafeteria roenbergensis.</title>
        <authorList>
            <person name="Fischer M.G."/>
            <person name="Hackl T."/>
            <person name="Roman M."/>
        </authorList>
    </citation>
    <scope>NUCLEOTIDE SEQUENCE [LARGE SCALE GENOMIC DNA]</scope>
    <source>
        <strain evidence="3 4">Cflag</strain>
    </source>
</reference>
<feature type="transmembrane region" description="Helical" evidence="2">
    <location>
        <begin position="62"/>
        <end position="88"/>
    </location>
</feature>
<evidence type="ECO:0000313" key="3">
    <source>
        <dbReference type="EMBL" id="KAA0151048.1"/>
    </source>
</evidence>
<organism evidence="3 4">
    <name type="scientific">Cafeteria roenbergensis</name>
    <name type="common">Marine flagellate</name>
    <dbReference type="NCBI Taxonomy" id="33653"/>
    <lineage>
        <taxon>Eukaryota</taxon>
        <taxon>Sar</taxon>
        <taxon>Stramenopiles</taxon>
        <taxon>Bigyra</taxon>
        <taxon>Opalozoa</taxon>
        <taxon>Bicosoecida</taxon>
        <taxon>Cafeteriaceae</taxon>
        <taxon>Cafeteria</taxon>
    </lineage>
</organism>
<keyword evidence="2" id="KW-0472">Membrane</keyword>
<dbReference type="AlphaFoldDB" id="A0A5A8CDR3"/>
<comment type="caution">
    <text evidence="3">The sequence shown here is derived from an EMBL/GenBank/DDBJ whole genome shotgun (WGS) entry which is preliminary data.</text>
</comment>
<dbReference type="Proteomes" id="UP000325113">
    <property type="component" value="Unassembled WGS sequence"/>
</dbReference>